<dbReference type="AlphaFoldDB" id="A0AAN8RGX2"/>
<feature type="compositionally biased region" description="Polar residues" evidence="1">
    <location>
        <begin position="695"/>
        <end position="704"/>
    </location>
</feature>
<comment type="caution">
    <text evidence="2">The sequence shown here is derived from an EMBL/GenBank/DDBJ whole genome shotgun (WGS) entry which is preliminary data.</text>
</comment>
<accession>A0AAN8RGX2</accession>
<dbReference type="EMBL" id="JAVHNR010000001">
    <property type="protein sequence ID" value="KAK6356655.1"/>
    <property type="molecule type" value="Genomic_DNA"/>
</dbReference>
<name>A0AAN8RGX2_9PEZI</name>
<evidence type="ECO:0000256" key="1">
    <source>
        <dbReference type="SAM" id="MobiDB-lite"/>
    </source>
</evidence>
<reference evidence="2 3" key="1">
    <citation type="submission" date="2019-10" db="EMBL/GenBank/DDBJ databases">
        <authorList>
            <person name="Palmer J.M."/>
        </authorList>
    </citation>
    <scope>NUCLEOTIDE SEQUENCE [LARGE SCALE GENOMIC DNA]</scope>
    <source>
        <strain evidence="2 3">TWF718</strain>
    </source>
</reference>
<keyword evidence="3" id="KW-1185">Reference proteome</keyword>
<feature type="region of interest" description="Disordered" evidence="1">
    <location>
        <begin position="224"/>
        <end position="275"/>
    </location>
</feature>
<proteinExistence type="predicted"/>
<evidence type="ECO:0000313" key="3">
    <source>
        <dbReference type="Proteomes" id="UP001313282"/>
    </source>
</evidence>
<dbReference type="Proteomes" id="UP001313282">
    <property type="component" value="Unassembled WGS sequence"/>
</dbReference>
<organism evidence="2 3">
    <name type="scientific">Orbilia javanica</name>
    <dbReference type="NCBI Taxonomy" id="47235"/>
    <lineage>
        <taxon>Eukaryota</taxon>
        <taxon>Fungi</taxon>
        <taxon>Dikarya</taxon>
        <taxon>Ascomycota</taxon>
        <taxon>Pezizomycotina</taxon>
        <taxon>Orbiliomycetes</taxon>
        <taxon>Orbiliales</taxon>
        <taxon>Orbiliaceae</taxon>
        <taxon>Orbilia</taxon>
    </lineage>
</organism>
<evidence type="ECO:0000313" key="2">
    <source>
        <dbReference type="EMBL" id="KAK6356655.1"/>
    </source>
</evidence>
<feature type="compositionally biased region" description="Low complexity" evidence="1">
    <location>
        <begin position="257"/>
        <end position="271"/>
    </location>
</feature>
<feature type="region of interest" description="Disordered" evidence="1">
    <location>
        <begin position="657"/>
        <end position="704"/>
    </location>
</feature>
<feature type="compositionally biased region" description="Acidic residues" evidence="1">
    <location>
        <begin position="675"/>
        <end position="694"/>
    </location>
</feature>
<feature type="compositionally biased region" description="Polar residues" evidence="1">
    <location>
        <begin position="229"/>
        <end position="251"/>
    </location>
</feature>
<sequence>MKMKSLHRIPTSSILLLNFTGIAQSFILGFQLSSEPTMELTTYPYPDRNSSPVDLANCQEGPGGEVLAVGVINGVSQGIATNTRQKMKGIALWREPGCSTGKPDYIISWREGVQGMQLADMALAGQIINVRSWMDLEEDNIHLRKLGKPFGYIYKFESNTGAGINIDDGGDGDDDYDEGGEMIDVEEGMPVVVVGKRKTTAAAKLELIKRAGTIREAFLTVDELDESQSHGTSPNTDTDTDARQPTIQGILSGNAGPGWPYQPQPQAQPGARYNQNTPRPGGNMMMNPFPSINNLITPSTQPYDPQNMMSSPFARFSQNINTRAQQLVPQNNLVFVYPPIYIYGPPPTQLLQQSYASNPYIYPQQLQGTPNINTNRNNYQNTQPRLPTDLPNQDYLQQGRPSGTGNPLEDAISDFGYELGLVNPMAPVEEVEKRTQALNQYLSNNDETIIPNIVNDWPTVRMETSGIPPTLLEDIQGEGGELLKKEEEEVEVGGGGGEQPEPVNEEIVEEIQTSRGDPMQEFRFGTGYYDNMHVSDNPWDPRPFGSLPYAYQAGRQSLAMPEPVYQNPYYNLQAPQGQQLPQAWGPGSQLGSLGIPENYPRMLSEIYNARAYGDQPDDQGIGTQSAGYSQYLPHSIDEIVPNDQNQDMQFEQRARELVNNENLRNGGEAASEDRSFEEEYSPIDDGDFFADDENFSGNTQLSEF</sequence>
<gene>
    <name evidence="2" type="ORF">TWF718_000995</name>
</gene>
<protein>
    <submittedName>
        <fullName evidence="2">Uncharacterized protein</fullName>
    </submittedName>
</protein>